<dbReference type="Pfam" id="PF00155">
    <property type="entry name" value="Aminotran_1_2"/>
    <property type="match status" value="1"/>
</dbReference>
<dbReference type="EMBL" id="DVFW01000046">
    <property type="protein sequence ID" value="HIQ81327.1"/>
    <property type="molecule type" value="Genomic_DNA"/>
</dbReference>
<dbReference type="InterPro" id="IPR015424">
    <property type="entry name" value="PyrdxlP-dep_Trfase"/>
</dbReference>
<dbReference type="Gene3D" id="3.40.640.10">
    <property type="entry name" value="Type I PLP-dependent aspartate aminotransferase-like (Major domain)"/>
    <property type="match status" value="1"/>
</dbReference>
<accession>A0A9D0ZIQ5</accession>
<keyword evidence="2 6" id="KW-0032">Aminotransferase</keyword>
<dbReference type="Proteomes" id="UP000886787">
    <property type="component" value="Unassembled WGS sequence"/>
</dbReference>
<proteinExistence type="predicted"/>
<evidence type="ECO:0000313" key="7">
    <source>
        <dbReference type="Proteomes" id="UP000886787"/>
    </source>
</evidence>
<dbReference type="GO" id="GO:0008483">
    <property type="term" value="F:transaminase activity"/>
    <property type="evidence" value="ECO:0007669"/>
    <property type="project" value="UniProtKB-KW"/>
</dbReference>
<evidence type="ECO:0000256" key="1">
    <source>
        <dbReference type="ARBA" id="ARBA00001933"/>
    </source>
</evidence>
<dbReference type="SUPFAM" id="SSF53383">
    <property type="entry name" value="PLP-dependent transferases"/>
    <property type="match status" value="1"/>
</dbReference>
<dbReference type="InterPro" id="IPR015422">
    <property type="entry name" value="PyrdxlP-dep_Trfase_small"/>
</dbReference>
<name>A0A9D0ZIQ5_9FIRM</name>
<dbReference type="PANTHER" id="PTHR42885:SF2">
    <property type="entry name" value="HISTIDINOL-PHOSPHATE AMINOTRANSFERASE"/>
    <property type="match status" value="1"/>
</dbReference>
<dbReference type="AlphaFoldDB" id="A0A9D0ZIQ5"/>
<evidence type="ECO:0000256" key="3">
    <source>
        <dbReference type="ARBA" id="ARBA00022679"/>
    </source>
</evidence>
<dbReference type="InterPro" id="IPR004839">
    <property type="entry name" value="Aminotransferase_I/II_large"/>
</dbReference>
<evidence type="ECO:0000256" key="2">
    <source>
        <dbReference type="ARBA" id="ARBA00022576"/>
    </source>
</evidence>
<evidence type="ECO:0000313" key="6">
    <source>
        <dbReference type="EMBL" id="HIQ81327.1"/>
    </source>
</evidence>
<sequence length="359" mass="39529">MYTLNKKIRNLAPYQPLAGTYKIRLDANESAFSLPAEIVRQIHAAIEKVDFNRYPDPNATQLCNAFAGFYGIDPASVTAGNGSDELISILLSAFLMKGETVITTEPDFSMYRFYASLSEVQCICVHKQADLTIDIKKVAEAVRQHHAGMVIFSNPCNPTSKALCAQDVEALIADCPQTLVVLDEAYMDFWEESLLKKACCYENLVILRTASKAVGAAALRLGFAVAGPAVTRALRAVKSPYNVNALSQAAGTVLYRNREYLMNMKKTIVTLRTNLYNSLTGLAEKYPGIFQAVEGCSNFVLLKTSCADQLHAHMLQNSVAIRKLDGYVRVTTGTQMENKAFLQLLEAFLAKWQENGAIV</sequence>
<keyword evidence="4" id="KW-0663">Pyridoxal phosphate</keyword>
<organism evidence="6 7">
    <name type="scientific">Candidatus Scatavimonas merdigallinarum</name>
    <dbReference type="NCBI Taxonomy" id="2840914"/>
    <lineage>
        <taxon>Bacteria</taxon>
        <taxon>Bacillati</taxon>
        <taxon>Bacillota</taxon>
        <taxon>Clostridia</taxon>
        <taxon>Eubacteriales</taxon>
        <taxon>Oscillospiraceae</taxon>
        <taxon>Oscillospiraceae incertae sedis</taxon>
        <taxon>Candidatus Scatavimonas</taxon>
    </lineage>
</organism>
<dbReference type="CDD" id="cd00609">
    <property type="entry name" value="AAT_like"/>
    <property type="match status" value="1"/>
</dbReference>
<comment type="cofactor">
    <cofactor evidence="1">
        <name>pyridoxal 5'-phosphate</name>
        <dbReference type="ChEBI" id="CHEBI:597326"/>
    </cofactor>
</comment>
<reference evidence="6" key="1">
    <citation type="submission" date="2020-10" db="EMBL/GenBank/DDBJ databases">
        <authorList>
            <person name="Gilroy R."/>
        </authorList>
    </citation>
    <scope>NUCLEOTIDE SEQUENCE</scope>
    <source>
        <strain evidence="6">ChiSjej1B19-3389</strain>
    </source>
</reference>
<evidence type="ECO:0000256" key="4">
    <source>
        <dbReference type="ARBA" id="ARBA00022898"/>
    </source>
</evidence>
<comment type="caution">
    <text evidence="6">The sequence shown here is derived from an EMBL/GenBank/DDBJ whole genome shotgun (WGS) entry which is preliminary data.</text>
</comment>
<gene>
    <name evidence="6" type="ORF">IAD32_08630</name>
</gene>
<reference evidence="6" key="2">
    <citation type="journal article" date="2021" name="PeerJ">
        <title>Extensive microbial diversity within the chicken gut microbiome revealed by metagenomics and culture.</title>
        <authorList>
            <person name="Gilroy R."/>
            <person name="Ravi A."/>
            <person name="Getino M."/>
            <person name="Pursley I."/>
            <person name="Horton D.L."/>
            <person name="Alikhan N.F."/>
            <person name="Baker D."/>
            <person name="Gharbi K."/>
            <person name="Hall N."/>
            <person name="Watson M."/>
            <person name="Adriaenssens E.M."/>
            <person name="Foster-Nyarko E."/>
            <person name="Jarju S."/>
            <person name="Secka A."/>
            <person name="Antonio M."/>
            <person name="Oren A."/>
            <person name="Chaudhuri R.R."/>
            <person name="La Ragione R."/>
            <person name="Hildebrand F."/>
            <person name="Pallen M.J."/>
        </authorList>
    </citation>
    <scope>NUCLEOTIDE SEQUENCE</scope>
    <source>
        <strain evidence="6">ChiSjej1B19-3389</strain>
    </source>
</reference>
<dbReference type="PANTHER" id="PTHR42885">
    <property type="entry name" value="HISTIDINOL-PHOSPHATE AMINOTRANSFERASE-RELATED"/>
    <property type="match status" value="1"/>
</dbReference>
<feature type="domain" description="Aminotransferase class I/classII large" evidence="5">
    <location>
        <begin position="22"/>
        <end position="343"/>
    </location>
</feature>
<dbReference type="InterPro" id="IPR015421">
    <property type="entry name" value="PyrdxlP-dep_Trfase_major"/>
</dbReference>
<dbReference type="GO" id="GO:0030170">
    <property type="term" value="F:pyridoxal phosphate binding"/>
    <property type="evidence" value="ECO:0007669"/>
    <property type="project" value="InterPro"/>
</dbReference>
<keyword evidence="3" id="KW-0808">Transferase</keyword>
<dbReference type="Gene3D" id="3.90.1150.10">
    <property type="entry name" value="Aspartate Aminotransferase, domain 1"/>
    <property type="match status" value="1"/>
</dbReference>
<protein>
    <submittedName>
        <fullName evidence="6">Histidinol-phosphate aminotransferase family protein</fullName>
    </submittedName>
</protein>
<evidence type="ECO:0000259" key="5">
    <source>
        <dbReference type="Pfam" id="PF00155"/>
    </source>
</evidence>